<protein>
    <submittedName>
        <fullName evidence="3">Uncharacterized protein</fullName>
    </submittedName>
</protein>
<proteinExistence type="predicted"/>
<feature type="compositionally biased region" description="Polar residues" evidence="1">
    <location>
        <begin position="222"/>
        <end position="244"/>
    </location>
</feature>
<reference evidence="3" key="1">
    <citation type="submission" date="2022-11" db="UniProtKB">
        <authorList>
            <consortium name="WormBaseParasite"/>
        </authorList>
    </citation>
    <scope>IDENTIFICATION</scope>
</reference>
<feature type="compositionally biased region" description="Polar residues" evidence="1">
    <location>
        <begin position="143"/>
        <end position="154"/>
    </location>
</feature>
<name>A0A914D460_9BILA</name>
<feature type="compositionally biased region" description="Low complexity" evidence="1">
    <location>
        <begin position="33"/>
        <end position="45"/>
    </location>
</feature>
<feature type="compositionally biased region" description="Acidic residues" evidence="1">
    <location>
        <begin position="1"/>
        <end position="10"/>
    </location>
</feature>
<keyword evidence="2" id="KW-1185">Reference proteome</keyword>
<feature type="compositionally biased region" description="Polar residues" evidence="1">
    <location>
        <begin position="564"/>
        <end position="573"/>
    </location>
</feature>
<feature type="compositionally biased region" description="Polar residues" evidence="1">
    <location>
        <begin position="253"/>
        <end position="275"/>
    </location>
</feature>
<dbReference type="AlphaFoldDB" id="A0A914D460"/>
<evidence type="ECO:0000256" key="1">
    <source>
        <dbReference type="SAM" id="MobiDB-lite"/>
    </source>
</evidence>
<feature type="region of interest" description="Disordered" evidence="1">
    <location>
        <begin position="1"/>
        <end position="60"/>
    </location>
</feature>
<feature type="compositionally biased region" description="Polar residues" evidence="1">
    <location>
        <begin position="306"/>
        <end position="319"/>
    </location>
</feature>
<organism evidence="2 3">
    <name type="scientific">Acrobeloides nanus</name>
    <dbReference type="NCBI Taxonomy" id="290746"/>
    <lineage>
        <taxon>Eukaryota</taxon>
        <taxon>Metazoa</taxon>
        <taxon>Ecdysozoa</taxon>
        <taxon>Nematoda</taxon>
        <taxon>Chromadorea</taxon>
        <taxon>Rhabditida</taxon>
        <taxon>Tylenchina</taxon>
        <taxon>Cephalobomorpha</taxon>
        <taxon>Cephaloboidea</taxon>
        <taxon>Cephalobidae</taxon>
        <taxon>Acrobeloides</taxon>
    </lineage>
</organism>
<dbReference type="WBParaSite" id="ACRNAN_scaffold1786.g11405.t1">
    <property type="protein sequence ID" value="ACRNAN_scaffold1786.g11405.t1"/>
    <property type="gene ID" value="ACRNAN_scaffold1786.g11405"/>
</dbReference>
<accession>A0A914D460</accession>
<evidence type="ECO:0000313" key="3">
    <source>
        <dbReference type="WBParaSite" id="ACRNAN_scaffold1786.g11405.t1"/>
    </source>
</evidence>
<feature type="compositionally biased region" description="Polar residues" evidence="1">
    <location>
        <begin position="81"/>
        <end position="95"/>
    </location>
</feature>
<feature type="compositionally biased region" description="Basic residues" evidence="1">
    <location>
        <begin position="360"/>
        <end position="371"/>
    </location>
</feature>
<feature type="region of interest" description="Disordered" evidence="1">
    <location>
        <begin position="75"/>
        <end position="125"/>
    </location>
</feature>
<feature type="region of interest" description="Disordered" evidence="1">
    <location>
        <begin position="137"/>
        <end position="158"/>
    </location>
</feature>
<evidence type="ECO:0000313" key="2">
    <source>
        <dbReference type="Proteomes" id="UP000887540"/>
    </source>
</evidence>
<feature type="compositionally biased region" description="Acidic residues" evidence="1">
    <location>
        <begin position="96"/>
        <end position="105"/>
    </location>
</feature>
<dbReference type="Proteomes" id="UP000887540">
    <property type="component" value="Unplaced"/>
</dbReference>
<feature type="region of interest" description="Disordered" evidence="1">
    <location>
        <begin position="538"/>
        <end position="573"/>
    </location>
</feature>
<sequence length="678" mass="77992">MDEDSLDEPLDFGFPTSETDGEDEEVAEKLKITRPSSSTRWTTRSEGTYAPSSSNEDQEQILLVKPECAKIFTRETALQGAPNQMNANARPQNSSPDEDGLEEPLDFGFPTSSSEDDEGVIEEPRIIRAFSSPIRITRGEDIYTSSSGEDQPQKTLKKPGYKIFSRETALQKTQTHPQIQVEEKIQVDHRNMSIDETISKYRDYLDEDLINQQKPSIRRTPAQKSYSSLPLSPSGEIKTSSIRLQQPPGRINESPSMPGTSGNNPPREQPKSNQFWGEEQYLPPKRLSTSQSYDQNMHPEKPIYSPANTEATNRRATMSNEDRRGNSPRFIQTTPVAEENHDEYSPPNRTIQISGLAEKSRRRRPGKHERMRSRAESSEEFEAEIGSIDLSYRNRAPQPRAGSESRSTRAGPQSEFARSPPNLEQGSNFGQPCYDQNLEEDAYFNQFRHGPLEESYSTYSATHHRPDYNRPYMNQSMIYSQDPRQPLPTHHEDYHYIPPSRRKQTPSYDEPCAFHEDPYVQENCSNFQYEESWDPIRRSQSVMESRTRMGSYGNQPVERERPNSRASNSTTISRSRLSYVQPGRLPVQNNFVTINGDHYSLDDPQSYLAVVINMAIMTQFPEMVLIEKLPQLVQQLMGRNFIHPYYAFGRNWNQFIEENCPQIDINVLYNREYLCWRS</sequence>
<feature type="region of interest" description="Disordered" evidence="1">
    <location>
        <begin position="211"/>
        <end position="434"/>
    </location>
</feature>